<evidence type="ECO:0000313" key="6">
    <source>
        <dbReference type="Proteomes" id="UP000242972"/>
    </source>
</evidence>
<dbReference type="Pfam" id="PF01144">
    <property type="entry name" value="CoA_trans"/>
    <property type="match status" value="1"/>
</dbReference>
<dbReference type="GO" id="GO:0046952">
    <property type="term" value="P:ketone body catabolic process"/>
    <property type="evidence" value="ECO:0007669"/>
    <property type="project" value="InterPro"/>
</dbReference>
<dbReference type="GO" id="GO:0008410">
    <property type="term" value="F:CoA-transferase activity"/>
    <property type="evidence" value="ECO:0007669"/>
    <property type="project" value="InterPro"/>
</dbReference>
<dbReference type="PANTHER" id="PTHR43293:SF1">
    <property type="entry name" value="ACETATE COA-TRANSFERASE YDIF"/>
    <property type="match status" value="1"/>
</dbReference>
<keyword evidence="2 3" id="KW-0808">Transferase</keyword>
<dbReference type="PANTHER" id="PTHR43293">
    <property type="entry name" value="ACETATE COA-TRANSFERASE YDIF"/>
    <property type="match status" value="1"/>
</dbReference>
<name>A0A2T2X7Z9_9FIRM</name>
<dbReference type="InterPro" id="IPR014388">
    <property type="entry name" value="3-oxoacid_CoA-transferase"/>
</dbReference>
<gene>
    <name evidence="5" type="ORF">C7B46_17760</name>
</gene>
<evidence type="ECO:0000313" key="5">
    <source>
        <dbReference type="EMBL" id="PSR30630.1"/>
    </source>
</evidence>
<proteinExistence type="inferred from homology"/>
<dbReference type="EMBL" id="PXYW01000077">
    <property type="protein sequence ID" value="PSR30630.1"/>
    <property type="molecule type" value="Genomic_DNA"/>
</dbReference>
<protein>
    <submittedName>
        <fullName evidence="5">Acyl CoA:acetate/3-ketoacid CoA transferase</fullName>
    </submittedName>
</protein>
<dbReference type="InterPro" id="IPR004165">
    <property type="entry name" value="CoA_trans_fam_I"/>
</dbReference>
<evidence type="ECO:0000256" key="3">
    <source>
        <dbReference type="PIRNR" id="PIRNR000858"/>
    </source>
</evidence>
<organism evidence="5 6">
    <name type="scientific">Sulfobacillus benefaciens</name>
    <dbReference type="NCBI Taxonomy" id="453960"/>
    <lineage>
        <taxon>Bacteria</taxon>
        <taxon>Bacillati</taxon>
        <taxon>Bacillota</taxon>
        <taxon>Clostridia</taxon>
        <taxon>Eubacteriales</taxon>
        <taxon>Clostridiales Family XVII. Incertae Sedis</taxon>
        <taxon>Sulfobacillus</taxon>
    </lineage>
</organism>
<evidence type="ECO:0000256" key="4">
    <source>
        <dbReference type="PIRSR" id="PIRSR000858-1"/>
    </source>
</evidence>
<accession>A0A2T2X7Z9</accession>
<dbReference type="PIRSF" id="PIRSF000858">
    <property type="entry name" value="SCOT-t"/>
    <property type="match status" value="1"/>
</dbReference>
<reference evidence="5 6" key="1">
    <citation type="journal article" date="2014" name="BMC Genomics">
        <title>Comparison of environmental and isolate Sulfobacillus genomes reveals diverse carbon, sulfur, nitrogen, and hydrogen metabolisms.</title>
        <authorList>
            <person name="Justice N.B."/>
            <person name="Norman A."/>
            <person name="Brown C.T."/>
            <person name="Singh A."/>
            <person name="Thomas B.C."/>
            <person name="Banfield J.F."/>
        </authorList>
    </citation>
    <scope>NUCLEOTIDE SEQUENCE [LARGE SCALE GENOMIC DNA]</scope>
    <source>
        <strain evidence="5">AMDSBA4</strain>
    </source>
</reference>
<dbReference type="Proteomes" id="UP000242972">
    <property type="component" value="Unassembled WGS sequence"/>
</dbReference>
<comment type="caution">
    <text evidence="5">The sequence shown here is derived from an EMBL/GenBank/DDBJ whole genome shotgun (WGS) entry which is preliminary data.</text>
</comment>
<evidence type="ECO:0000256" key="1">
    <source>
        <dbReference type="ARBA" id="ARBA00007154"/>
    </source>
</evidence>
<dbReference type="Gene3D" id="3.40.1080.10">
    <property type="entry name" value="Glutaconate Coenzyme A-transferase"/>
    <property type="match status" value="2"/>
</dbReference>
<dbReference type="InterPro" id="IPR037171">
    <property type="entry name" value="NagB/RpiA_transferase-like"/>
</dbReference>
<dbReference type="AlphaFoldDB" id="A0A2T2X7Z9"/>
<comment type="similarity">
    <text evidence="1 3">Belongs to the 3-oxoacid CoA-transferase family.</text>
</comment>
<feature type="active site" description="5-glutamyl coenzyme A thioester intermediate" evidence="4">
    <location>
        <position position="327"/>
    </location>
</feature>
<evidence type="ECO:0000256" key="2">
    <source>
        <dbReference type="ARBA" id="ARBA00022679"/>
    </source>
</evidence>
<dbReference type="SUPFAM" id="SSF100950">
    <property type="entry name" value="NagB/RpiA/CoA transferase-like"/>
    <property type="match status" value="2"/>
</dbReference>
<sequence>MVRFVEPMEIAHAINDGDTILTVGMTLVGAAEAILSAIEARFLAEGHPQHLTLLHGSGQSDRVGGIQHLAHEGLVERIIGSHWGLAPQWMNLIASDTVLAYCFPQGQFTHWLRSVASGLSGHLTQIGLGTFIDPRIDGGKMNRRTQGAPDLIHHVTLQGHEYLWLDQIPLDWVIVRGTAADSIGNISAEQEAMKLELLPAVFAGRRYNAAITVQVKDVVSRGTIPPRQVEIPGAHVDYVVVAGNPEKMHRQTASWTYDAAYSNEGWRPTLEGVATPSLDVRRVIGRRALFELTPGALVNMGTGIPNDVIGPEVLREGADEWVTLTVESGVYGGRPVGGVDFGIAQHPDALIEHPYQFDFYNGHGVDVTFMGFGEVDARGHVNATKLGDRATGAGGFIDITQPAKTVVFCGTFTAQGLDVDIKHRQLRVVTEGQVMKWVSRVQQISFNGSRALAQGQRVVVITERGVFTLTATGWELKEIAPGVDLQRDILDQMAFEPQIATPLAEMDARIFSEERLNLQAFLRQLENDAESEVRT</sequence>
<dbReference type="SMART" id="SM00882">
    <property type="entry name" value="CoA_trans"/>
    <property type="match status" value="1"/>
</dbReference>